<keyword evidence="9" id="KW-0479">Metal-binding</keyword>
<name>A0A8S2AC86_ARAAE</name>
<feature type="compositionally biased region" description="Gly residues" evidence="12">
    <location>
        <begin position="512"/>
        <end position="521"/>
    </location>
</feature>
<dbReference type="Gene3D" id="3.40.50.1820">
    <property type="entry name" value="alpha/beta hydrolase"/>
    <property type="match status" value="1"/>
</dbReference>
<comment type="similarity">
    <text evidence="5">Belongs to the 'GDXG' lipolytic enzyme family.</text>
</comment>
<dbReference type="CDD" id="cd05402">
    <property type="entry name" value="NT_PAP_TUTase"/>
    <property type="match status" value="1"/>
</dbReference>
<evidence type="ECO:0000256" key="2">
    <source>
        <dbReference type="ARBA" id="ARBA00001946"/>
    </source>
</evidence>
<sequence>MVDPDPDPCPGKLAASKDVTINHETGVSVRIFRPTNLPSNDNAVARLPIIIHLHGSGWILYPANSVANNRCCSQMASELTVIVVSVHYRLPPEHRLPAQYDDALDALLWVKQQVVDSTNGEPWLRDYADFSRCYICGSSNGANIAFQLALRSLDHDLTPLKIDGCVFYQPLFGGKTRTKSELKNFADPVMPVPAVDAMWELSLPVGVDRDHRYCNPLGYLPQKEKVGRLGRCLVIGYGGDTSLDRQQDFVNLLVAAGVRVEARFDDAGFHSIELVDPRRAIFDLPKCFTFALKLLLHFLSSSMADGGADPPAPPSINAGEFLLSILHGSPSPSSQGTQHQSFALDPAIAAIGPTVNNPFPPPNWQSNGHRPGNHNPSWPLAFSPPPNLSPNFLGFPQFPLNPFPTNQFDGNQRLSPEDAFRLGFPGTANHAIQSMVQQQQQQVPPPQSENRKLVFGSFSGDATQSLNGLHNGNLKYDSNQHEQLMRHPQSTLSNSNMDPNLHEPRGSHSGRGNWGHIGNNGRGFKSTPPPPGFSSNQRGRDINLTSKDDDRGMGSFHRNHDQAMGEHSKFWDQSVNFSAEADRLRGLSIQNDSKFNLSQQIDHPGLPKGTSLHSVSAADAADSFSMLNKEARGVSERKEELGQLSKGKREGNANSGPGDDEIVDFGEDIVKSLLLEDETGDKDAKDGKKDSKTSRDKESRMDNRGQRLLGQKARMVKMYMACRNDIHRYDASFIAVYKSLIPAEEELEKQRQLMAHLENLVAKEWPHAKLYLYGSCANSFGFPKSDIDVCLAIEGDDINKSEMLLKLAEILESDNLQNVQALTRARVPIVKLMDPVTGISCDICINNVLAVVNTKLLRDYAQIDVRLRQLAFIVKHWAKSRRVNETYQGTLSSYAYVLMCIHFLQQRRPPILPCLQEMEPTYSVRVDNIRCAYFDNVDRLHNFGSSNRETIAELVWGFFNYWAYAHDYAYNVVSVRTGSILGKREKDWTRRVGNDRHLICIEDPFETSHDLGRVVDKFSIRVLREEFERAARIMHQEPNPCAKLFEPYIPGDNNGQGHN</sequence>
<dbReference type="GO" id="GO:0061157">
    <property type="term" value="P:mRNA destabilization"/>
    <property type="evidence" value="ECO:0007669"/>
    <property type="project" value="UniProtKB-ARBA"/>
</dbReference>
<feature type="compositionally biased region" description="Basic and acidic residues" evidence="12">
    <location>
        <begin position="681"/>
        <end position="705"/>
    </location>
</feature>
<evidence type="ECO:0000259" key="15">
    <source>
        <dbReference type="Pfam" id="PF22600"/>
    </source>
</evidence>
<dbReference type="GO" id="GO:0000956">
    <property type="term" value="P:nuclear-transcribed mRNA catabolic process"/>
    <property type="evidence" value="ECO:0007669"/>
    <property type="project" value="UniProtKB-ARBA"/>
</dbReference>
<feature type="compositionally biased region" description="Basic and acidic residues" evidence="12">
    <location>
        <begin position="538"/>
        <end position="556"/>
    </location>
</feature>
<dbReference type="GO" id="GO:0010628">
    <property type="term" value="P:positive regulation of gene expression"/>
    <property type="evidence" value="ECO:0007669"/>
    <property type="project" value="UniProtKB-ARBA"/>
</dbReference>
<dbReference type="FunFam" id="1.10.1410.10:FF:000018">
    <property type="entry name" value="Terminal uridylyltransferase cid1"/>
    <property type="match status" value="1"/>
</dbReference>
<evidence type="ECO:0000256" key="11">
    <source>
        <dbReference type="ARBA" id="ARBA00049105"/>
    </source>
</evidence>
<keyword evidence="10" id="KW-0460">Magnesium</keyword>
<evidence type="ECO:0000256" key="3">
    <source>
        <dbReference type="ARBA" id="ARBA00004496"/>
    </source>
</evidence>
<dbReference type="SUPFAM" id="SSF81631">
    <property type="entry name" value="PAP/OAS1 substrate-binding domain"/>
    <property type="match status" value="1"/>
</dbReference>
<evidence type="ECO:0000256" key="1">
    <source>
        <dbReference type="ARBA" id="ARBA00001936"/>
    </source>
</evidence>
<feature type="domain" description="Poly(A) RNA polymerase mitochondrial-like central palm" evidence="15">
    <location>
        <begin position="734"/>
        <end position="862"/>
    </location>
</feature>
<dbReference type="FunFam" id="3.30.460.10:FF:000067">
    <property type="entry name" value="Terminal uridylyltransferase cid1"/>
    <property type="match status" value="1"/>
</dbReference>
<dbReference type="Gene3D" id="1.10.1410.10">
    <property type="match status" value="1"/>
</dbReference>
<dbReference type="GO" id="GO:0031123">
    <property type="term" value="P:RNA 3'-end processing"/>
    <property type="evidence" value="ECO:0007669"/>
    <property type="project" value="TreeGrafter"/>
</dbReference>
<dbReference type="GO" id="GO:0005737">
    <property type="term" value="C:cytoplasm"/>
    <property type="evidence" value="ECO:0007669"/>
    <property type="project" value="UniProtKB-SubCell"/>
</dbReference>
<dbReference type="SUPFAM" id="SSF53474">
    <property type="entry name" value="alpha/beta-Hydrolases"/>
    <property type="match status" value="1"/>
</dbReference>
<dbReference type="GO" id="GO:0016787">
    <property type="term" value="F:hydrolase activity"/>
    <property type="evidence" value="ECO:0007669"/>
    <property type="project" value="InterPro"/>
</dbReference>
<evidence type="ECO:0000256" key="5">
    <source>
        <dbReference type="ARBA" id="ARBA00010515"/>
    </source>
</evidence>
<proteinExistence type="inferred from homology"/>
<keyword evidence="7" id="KW-0963">Cytoplasm</keyword>
<comment type="similarity">
    <text evidence="4">Belongs to the DNA polymerase type-B-like family.</text>
</comment>
<evidence type="ECO:0000259" key="13">
    <source>
        <dbReference type="Pfam" id="PF03828"/>
    </source>
</evidence>
<dbReference type="InterPro" id="IPR002058">
    <property type="entry name" value="PAP_assoc"/>
</dbReference>
<evidence type="ECO:0000256" key="6">
    <source>
        <dbReference type="ARBA" id="ARBA00012472"/>
    </source>
</evidence>
<dbReference type="InterPro" id="IPR043519">
    <property type="entry name" value="NT_sf"/>
</dbReference>
<accession>A0A8S2AC86</accession>
<feature type="compositionally biased region" description="Basic and acidic residues" evidence="12">
    <location>
        <begin position="630"/>
        <end position="651"/>
    </location>
</feature>
<protein>
    <recommendedName>
        <fullName evidence="6">RNA uridylyltransferase</fullName>
        <ecNumber evidence="6">2.7.7.52</ecNumber>
    </recommendedName>
</protein>
<dbReference type="InterPro" id="IPR054708">
    <property type="entry name" value="MTPAP-like_central"/>
</dbReference>
<reference evidence="16" key="1">
    <citation type="submission" date="2021-01" db="EMBL/GenBank/DDBJ databases">
        <authorList>
            <person name="Bezrukov I."/>
        </authorList>
    </citation>
    <scope>NUCLEOTIDE SEQUENCE</scope>
</reference>
<feature type="region of interest" description="Disordered" evidence="12">
    <location>
        <begin position="630"/>
        <end position="663"/>
    </location>
</feature>
<evidence type="ECO:0000313" key="16">
    <source>
        <dbReference type="EMBL" id="CAE6051788.1"/>
    </source>
</evidence>
<feature type="region of interest" description="Disordered" evidence="12">
    <location>
        <begin position="676"/>
        <end position="707"/>
    </location>
</feature>
<feature type="region of interest" description="Disordered" evidence="12">
    <location>
        <begin position="483"/>
        <end position="556"/>
    </location>
</feature>
<evidence type="ECO:0000256" key="10">
    <source>
        <dbReference type="ARBA" id="ARBA00022842"/>
    </source>
</evidence>
<evidence type="ECO:0000256" key="4">
    <source>
        <dbReference type="ARBA" id="ARBA00008593"/>
    </source>
</evidence>
<dbReference type="EMBL" id="LR999454">
    <property type="protein sequence ID" value="CAE6051788.1"/>
    <property type="molecule type" value="Genomic_DNA"/>
</dbReference>
<dbReference type="Proteomes" id="UP000682877">
    <property type="component" value="Chromosome 4"/>
</dbReference>
<dbReference type="AlphaFoldDB" id="A0A8S2AC86"/>
<dbReference type="GO" id="GO:0050265">
    <property type="term" value="F:RNA uridylyltransferase activity"/>
    <property type="evidence" value="ECO:0007669"/>
    <property type="project" value="UniProtKB-EC"/>
</dbReference>
<dbReference type="Pfam" id="PF22600">
    <property type="entry name" value="MTPAP-like_central"/>
    <property type="match status" value="1"/>
</dbReference>
<feature type="compositionally biased region" description="Polar residues" evidence="12">
    <location>
        <begin position="488"/>
        <end position="498"/>
    </location>
</feature>
<keyword evidence="8" id="KW-0808">Transferase</keyword>
<keyword evidence="17" id="KW-1185">Reference proteome</keyword>
<evidence type="ECO:0000313" key="17">
    <source>
        <dbReference type="Proteomes" id="UP000682877"/>
    </source>
</evidence>
<dbReference type="Pfam" id="PF07859">
    <property type="entry name" value="Abhydrolase_3"/>
    <property type="match status" value="1"/>
</dbReference>
<gene>
    <name evidence="16" type="ORF">AARE701A_LOCUS11512</name>
</gene>
<evidence type="ECO:0000259" key="14">
    <source>
        <dbReference type="Pfam" id="PF07859"/>
    </source>
</evidence>
<feature type="domain" description="PAP-associated" evidence="13">
    <location>
        <begin position="951"/>
        <end position="1009"/>
    </location>
</feature>
<evidence type="ECO:0000256" key="9">
    <source>
        <dbReference type="ARBA" id="ARBA00022723"/>
    </source>
</evidence>
<organism evidence="16 17">
    <name type="scientific">Arabidopsis arenosa</name>
    <name type="common">Sand rock-cress</name>
    <name type="synonym">Cardaminopsis arenosa</name>
    <dbReference type="NCBI Taxonomy" id="38785"/>
    <lineage>
        <taxon>Eukaryota</taxon>
        <taxon>Viridiplantae</taxon>
        <taxon>Streptophyta</taxon>
        <taxon>Embryophyta</taxon>
        <taxon>Tracheophyta</taxon>
        <taxon>Spermatophyta</taxon>
        <taxon>Magnoliopsida</taxon>
        <taxon>eudicotyledons</taxon>
        <taxon>Gunneridae</taxon>
        <taxon>Pentapetalae</taxon>
        <taxon>rosids</taxon>
        <taxon>malvids</taxon>
        <taxon>Brassicales</taxon>
        <taxon>Brassicaceae</taxon>
        <taxon>Camelineae</taxon>
        <taxon>Arabidopsis</taxon>
    </lineage>
</organism>
<evidence type="ECO:0000256" key="7">
    <source>
        <dbReference type="ARBA" id="ARBA00022490"/>
    </source>
</evidence>
<evidence type="ECO:0000256" key="8">
    <source>
        <dbReference type="ARBA" id="ARBA00022679"/>
    </source>
</evidence>
<evidence type="ECO:0000256" key="12">
    <source>
        <dbReference type="SAM" id="MobiDB-lite"/>
    </source>
</evidence>
<dbReference type="GO" id="GO:0046872">
    <property type="term" value="F:metal ion binding"/>
    <property type="evidence" value="ECO:0007669"/>
    <property type="project" value="UniProtKB-KW"/>
</dbReference>
<comment type="subcellular location">
    <subcellularLocation>
        <location evidence="3">Cytoplasm</location>
    </subcellularLocation>
</comment>
<dbReference type="SUPFAM" id="SSF81301">
    <property type="entry name" value="Nucleotidyltransferase"/>
    <property type="match status" value="1"/>
</dbReference>
<dbReference type="EC" id="2.7.7.52" evidence="6"/>
<comment type="cofactor">
    <cofactor evidence="2">
        <name>Mg(2+)</name>
        <dbReference type="ChEBI" id="CHEBI:18420"/>
    </cofactor>
</comment>
<dbReference type="InterPro" id="IPR013094">
    <property type="entry name" value="AB_hydrolase_3"/>
</dbReference>
<comment type="catalytic activity">
    <reaction evidence="11">
        <text>RNA(n) + UTP = RNA(n)-3'-uridine ribonucleotide + diphosphate</text>
        <dbReference type="Rhea" id="RHEA:14785"/>
        <dbReference type="Rhea" id="RHEA-COMP:14527"/>
        <dbReference type="Rhea" id="RHEA-COMP:17348"/>
        <dbReference type="ChEBI" id="CHEBI:33019"/>
        <dbReference type="ChEBI" id="CHEBI:46398"/>
        <dbReference type="ChEBI" id="CHEBI:140395"/>
        <dbReference type="ChEBI" id="CHEBI:173116"/>
        <dbReference type="EC" id="2.7.7.52"/>
    </reaction>
</comment>
<feature type="domain" description="Alpha/beta hydrolase fold-3" evidence="14">
    <location>
        <begin position="50"/>
        <end position="272"/>
    </location>
</feature>
<dbReference type="Gene3D" id="3.30.460.10">
    <property type="entry name" value="Beta Polymerase, domain 2"/>
    <property type="match status" value="1"/>
</dbReference>
<comment type="cofactor">
    <cofactor evidence="1">
        <name>Mn(2+)</name>
        <dbReference type="ChEBI" id="CHEBI:29035"/>
    </cofactor>
</comment>
<dbReference type="InterPro" id="IPR029058">
    <property type="entry name" value="AB_hydrolase_fold"/>
</dbReference>
<dbReference type="Pfam" id="PF03828">
    <property type="entry name" value="PAP_assoc"/>
    <property type="match status" value="1"/>
</dbReference>
<dbReference type="PANTHER" id="PTHR12271">
    <property type="entry name" value="POLY A POLYMERASE CID PAP -RELATED"/>
    <property type="match status" value="1"/>
</dbReference>
<dbReference type="PANTHER" id="PTHR12271:SF40">
    <property type="entry name" value="POLY(A) RNA POLYMERASE GLD2"/>
    <property type="match status" value="1"/>
</dbReference>